<feature type="domain" description="PPIase FKBP-type" evidence="7">
    <location>
        <begin position="118"/>
        <end position="204"/>
    </location>
</feature>
<dbReference type="FunFam" id="3.10.50.40:FF:000006">
    <property type="entry name" value="Peptidyl-prolyl cis-trans isomerase"/>
    <property type="match status" value="1"/>
</dbReference>
<keyword evidence="3 5" id="KW-0697">Rotamase</keyword>
<accession>A0A379DK05</accession>
<dbReference type="PANTHER" id="PTHR43811">
    <property type="entry name" value="FKBP-TYPE PEPTIDYL-PROLYL CIS-TRANS ISOMERASE FKPA"/>
    <property type="match status" value="1"/>
</dbReference>
<evidence type="ECO:0000313" key="9">
    <source>
        <dbReference type="Proteomes" id="UP000254263"/>
    </source>
</evidence>
<comment type="catalytic activity">
    <reaction evidence="1 5 6">
        <text>[protein]-peptidylproline (omega=180) = [protein]-peptidylproline (omega=0)</text>
        <dbReference type="Rhea" id="RHEA:16237"/>
        <dbReference type="Rhea" id="RHEA-COMP:10747"/>
        <dbReference type="Rhea" id="RHEA-COMP:10748"/>
        <dbReference type="ChEBI" id="CHEBI:83833"/>
        <dbReference type="ChEBI" id="CHEBI:83834"/>
        <dbReference type="EC" id="5.2.1.8"/>
    </reaction>
</comment>
<proteinExistence type="inferred from homology"/>
<dbReference type="PROSITE" id="PS50059">
    <property type="entry name" value="FKBP_PPIASE"/>
    <property type="match status" value="1"/>
</dbReference>
<dbReference type="PANTHER" id="PTHR43811:SF23">
    <property type="entry name" value="FKBP-TYPE 22 KDA PEPTIDYL-PROLYL CIS-TRANS ISOMERASE"/>
    <property type="match status" value="1"/>
</dbReference>
<gene>
    <name evidence="8" type="primary">fklB_2</name>
    <name evidence="8" type="ORF">NCTC13100_01902</name>
</gene>
<dbReference type="InterPro" id="IPR000774">
    <property type="entry name" value="PPIase_FKBP_N"/>
</dbReference>
<reference evidence="8 9" key="1">
    <citation type="submission" date="2018-06" db="EMBL/GenBank/DDBJ databases">
        <authorList>
            <consortium name="Pathogen Informatics"/>
            <person name="Doyle S."/>
        </authorList>
    </citation>
    <scope>NUCLEOTIDE SEQUENCE [LARGE SCALE GENOMIC DNA]</scope>
    <source>
        <strain evidence="8 9">NCTC13100</strain>
    </source>
</reference>
<dbReference type="GO" id="GO:0006457">
    <property type="term" value="P:protein folding"/>
    <property type="evidence" value="ECO:0007669"/>
    <property type="project" value="InterPro"/>
</dbReference>
<dbReference type="SUPFAM" id="SSF54534">
    <property type="entry name" value="FKBP-like"/>
    <property type="match status" value="1"/>
</dbReference>
<dbReference type="Proteomes" id="UP000254263">
    <property type="component" value="Unassembled WGS sequence"/>
</dbReference>
<evidence type="ECO:0000256" key="3">
    <source>
        <dbReference type="ARBA" id="ARBA00023110"/>
    </source>
</evidence>
<dbReference type="InterPro" id="IPR001179">
    <property type="entry name" value="PPIase_FKBP_dom"/>
</dbReference>
<dbReference type="Gene3D" id="1.10.287.460">
    <property type="entry name" value="Peptidyl-prolyl cis-trans isomerase, FKBP-type, N-terminal domain"/>
    <property type="match status" value="1"/>
</dbReference>
<dbReference type="InterPro" id="IPR036944">
    <property type="entry name" value="PPIase_FKBP_N_sf"/>
</dbReference>
<dbReference type="NCBIfam" id="NF008602">
    <property type="entry name" value="PRK11570.1"/>
    <property type="match status" value="1"/>
</dbReference>
<keyword evidence="4 5" id="KW-0413">Isomerase</keyword>
<organism evidence="8 9">
    <name type="scientific">Porphyromonas macacae</name>
    <dbReference type="NCBI Taxonomy" id="28115"/>
    <lineage>
        <taxon>Bacteria</taxon>
        <taxon>Pseudomonadati</taxon>
        <taxon>Bacteroidota</taxon>
        <taxon>Bacteroidia</taxon>
        <taxon>Bacteroidales</taxon>
        <taxon>Porphyromonadaceae</taxon>
        <taxon>Porphyromonas</taxon>
    </lineage>
</organism>
<comment type="similarity">
    <text evidence="2 6">Belongs to the FKBP-type PPIase family.</text>
</comment>
<dbReference type="EC" id="5.2.1.8" evidence="6"/>
<evidence type="ECO:0000313" key="8">
    <source>
        <dbReference type="EMBL" id="SUB78719.1"/>
    </source>
</evidence>
<evidence type="ECO:0000256" key="1">
    <source>
        <dbReference type="ARBA" id="ARBA00000971"/>
    </source>
</evidence>
<protein>
    <recommendedName>
        <fullName evidence="6">Peptidyl-prolyl cis-trans isomerase</fullName>
        <ecNumber evidence="6">5.2.1.8</ecNumber>
    </recommendedName>
</protein>
<sequence length="205" mass="22755">MNDNFSNKYKMDKISYALGLSIGNNFQSSGIDKIVSEDFIQGLQDVLQQKEPALSYEEAKQVINRFFVEVQEKNMRLNKEAGKEFLKINGLKEGVITLPSGVQYEVAKTGDGPKPTLKDTVRCHYHGTLINGTVFDSSMDRGEPAEFPVSGVIAGWTEVLQLMPVGSKWKVTIPSHLAYGERGAGQMIQPNSTLIFIIELLDIVK</sequence>
<name>A0A379DK05_9PORP</name>
<evidence type="ECO:0000256" key="4">
    <source>
        <dbReference type="ARBA" id="ARBA00023235"/>
    </source>
</evidence>
<evidence type="ECO:0000259" key="7">
    <source>
        <dbReference type="PROSITE" id="PS50059"/>
    </source>
</evidence>
<dbReference type="AlphaFoldDB" id="A0A379DK05"/>
<dbReference type="GO" id="GO:0003755">
    <property type="term" value="F:peptidyl-prolyl cis-trans isomerase activity"/>
    <property type="evidence" value="ECO:0007669"/>
    <property type="project" value="UniProtKB-UniRule"/>
</dbReference>
<evidence type="ECO:0000256" key="5">
    <source>
        <dbReference type="PROSITE-ProRule" id="PRU00277"/>
    </source>
</evidence>
<dbReference type="Pfam" id="PF01346">
    <property type="entry name" value="FKBP_N"/>
    <property type="match status" value="1"/>
</dbReference>
<dbReference type="InterPro" id="IPR046357">
    <property type="entry name" value="PPIase_dom_sf"/>
</dbReference>
<evidence type="ECO:0000256" key="6">
    <source>
        <dbReference type="RuleBase" id="RU003915"/>
    </source>
</evidence>
<dbReference type="Gene3D" id="3.10.50.40">
    <property type="match status" value="1"/>
</dbReference>
<evidence type="ECO:0000256" key="2">
    <source>
        <dbReference type="ARBA" id="ARBA00006577"/>
    </source>
</evidence>
<dbReference type="Pfam" id="PF00254">
    <property type="entry name" value="FKBP_C"/>
    <property type="match status" value="1"/>
</dbReference>
<dbReference type="EMBL" id="UGTI01000001">
    <property type="protein sequence ID" value="SUB78719.1"/>
    <property type="molecule type" value="Genomic_DNA"/>
</dbReference>